<dbReference type="InterPro" id="IPR008145">
    <property type="entry name" value="GK/Ca_channel_bsu"/>
</dbReference>
<feature type="domain" description="Guanylate kinase-like" evidence="2">
    <location>
        <begin position="640"/>
        <end position="818"/>
    </location>
</feature>
<dbReference type="InterPro" id="IPR008144">
    <property type="entry name" value="Guanylate_kin-like_dom"/>
</dbReference>
<evidence type="ECO:0000313" key="4">
    <source>
        <dbReference type="Proteomes" id="UP000594364"/>
    </source>
</evidence>
<dbReference type="OrthoDB" id="10257415at2759"/>
<accession>A0A7U3Q1F0</accession>
<feature type="compositionally biased region" description="Basic and acidic residues" evidence="1">
    <location>
        <begin position="867"/>
        <end position="876"/>
    </location>
</feature>
<name>A0A7U3Q1F0_EPIFF</name>
<dbReference type="AlphaFoldDB" id="A0A7U3Q1F0"/>
<dbReference type="SUPFAM" id="SSF52540">
    <property type="entry name" value="P-loop containing nucleoside triphosphate hydrolases"/>
    <property type="match status" value="1"/>
</dbReference>
<organism evidence="3 4">
    <name type="scientific">Epichloe festucae (strain Fl1)</name>
    <dbReference type="NCBI Taxonomy" id="877507"/>
    <lineage>
        <taxon>Eukaryota</taxon>
        <taxon>Fungi</taxon>
        <taxon>Dikarya</taxon>
        <taxon>Ascomycota</taxon>
        <taxon>Pezizomycotina</taxon>
        <taxon>Sordariomycetes</taxon>
        <taxon>Hypocreomycetidae</taxon>
        <taxon>Hypocreales</taxon>
        <taxon>Clavicipitaceae</taxon>
        <taxon>Epichloe</taxon>
    </lineage>
</organism>
<feature type="region of interest" description="Disordered" evidence="1">
    <location>
        <begin position="239"/>
        <end position="275"/>
    </location>
</feature>
<dbReference type="Proteomes" id="UP000594364">
    <property type="component" value="Chromosome 6"/>
</dbReference>
<evidence type="ECO:0000256" key="1">
    <source>
        <dbReference type="SAM" id="MobiDB-lite"/>
    </source>
</evidence>
<protein>
    <recommendedName>
        <fullName evidence="2">Guanylate kinase-like domain-containing protein</fullName>
    </recommendedName>
</protein>
<dbReference type="PANTHER" id="PTHR13265">
    <property type="entry name" value="THO COMPLEX SUBUNIT 1"/>
    <property type="match status" value="1"/>
</dbReference>
<dbReference type="PANTHER" id="PTHR13265:SF0">
    <property type="entry name" value="HPR1"/>
    <property type="match status" value="1"/>
</dbReference>
<gene>
    <name evidence="3" type="ORF">C2857_001460</name>
</gene>
<keyword evidence="4" id="KW-1185">Reference proteome</keyword>
<dbReference type="GO" id="GO:0006406">
    <property type="term" value="P:mRNA export from nucleus"/>
    <property type="evidence" value="ECO:0007669"/>
    <property type="project" value="TreeGrafter"/>
</dbReference>
<evidence type="ECO:0000259" key="2">
    <source>
        <dbReference type="PROSITE" id="PS50052"/>
    </source>
</evidence>
<dbReference type="GO" id="GO:0000445">
    <property type="term" value="C:THO complex part of transcription export complex"/>
    <property type="evidence" value="ECO:0007669"/>
    <property type="project" value="TreeGrafter"/>
</dbReference>
<dbReference type="EMBL" id="CP031390">
    <property type="protein sequence ID" value="QPH16748.1"/>
    <property type="molecule type" value="Genomic_DNA"/>
</dbReference>
<feature type="compositionally biased region" description="Basic and acidic residues" evidence="1">
    <location>
        <begin position="324"/>
        <end position="344"/>
    </location>
</feature>
<sequence length="876" mass="97198">MPALALGNPGVPLVAGFRSLLNELLNEAAEVKPAPTIEPTLKKSNFSDITGRISSCLSGHGASDGDGNHGQDTEYQDASKTQQFAIIETAARDLFGQLIATTTIESPDFVKMWNLLDILSILSDDGQCDPALLFWLVEELLDSQTISGCRKVFDYLESRRERITAKHFKQKQLVILRSCNELLRRLSRAEDTAFCGRVFIFLFQSFPLGDRSSVNLRGEYHVENVTTFVDSTKKDELQAESEMDVDVPADTPKSAADSKGAGKGVNLDSKESQKPYDPDSLYPLFWSLQESFSQPLKLFESAHFTKFRSSLDATMRAFQAIHHGEASSRSLETSRRDLKRKREDGEPEDAPEAFNPKYLTSKDLFELEISDLSFRRHVLVQALIITDFLLSLTAGAKEKTASFNASNKSVIYNDQLSEDNVSSTRMQPLTALPDDNPPSQAKWALEMKATISEYLKRGADGPYFYRMVETVLARDKNWVFWKMASCPPIQRDPVSAELFIEARAAAQRSATSKRLRPTPMGSLSLDFLKDDDDESLLNQLKSSERYELPKLESFQRKIADDDFEIEMPTNDQTRAAAIAGKASKSWRALRIAARSKLPAFDKIDDPKKVDIIFRELDDADQADEEDEEPTAAEDDMPSNRNAIIISGPRAVGKSALVSKLCESHKGVFTPVVRHTTREPSAGEVKGKTFHFVTAQEFNQLRDGDRFIEYVERDGAAYGTSSKVIDAVTESGKVPIIELDLEAAQFAKDMGFSARYILIKPFSQITYQERLSSSGLGEDAVQTIMAQLPTELDESKFDYVLANEGDLETVSKSLSARVFDKESEPVGTDGNQVAEGHEHQGEQADDANSKLSAVAARSNDGDDSMEDASGKTDVEAE</sequence>
<dbReference type="PROSITE" id="PS50052">
    <property type="entry name" value="GUANYLATE_KINASE_2"/>
    <property type="match status" value="1"/>
</dbReference>
<dbReference type="InterPro" id="IPR021861">
    <property type="entry name" value="THO_THOC1"/>
</dbReference>
<feature type="compositionally biased region" description="Acidic residues" evidence="1">
    <location>
        <begin position="617"/>
        <end position="636"/>
    </location>
</feature>
<dbReference type="Pfam" id="PF11957">
    <property type="entry name" value="efThoc1"/>
    <property type="match status" value="1"/>
</dbReference>
<evidence type="ECO:0000313" key="3">
    <source>
        <dbReference type="EMBL" id="QPH16748.1"/>
    </source>
</evidence>
<dbReference type="Gene3D" id="3.40.50.300">
    <property type="entry name" value="P-loop containing nucleotide triphosphate hydrolases"/>
    <property type="match status" value="1"/>
</dbReference>
<proteinExistence type="predicted"/>
<feature type="region of interest" description="Disordered" evidence="1">
    <location>
        <begin position="324"/>
        <end position="354"/>
    </location>
</feature>
<feature type="region of interest" description="Disordered" evidence="1">
    <location>
        <begin position="616"/>
        <end position="640"/>
    </location>
</feature>
<dbReference type="CDD" id="cd00071">
    <property type="entry name" value="GMPK"/>
    <property type="match status" value="1"/>
</dbReference>
<feature type="region of interest" description="Disordered" evidence="1">
    <location>
        <begin position="815"/>
        <end position="876"/>
    </location>
</feature>
<dbReference type="InterPro" id="IPR027417">
    <property type="entry name" value="P-loop_NTPase"/>
</dbReference>
<reference evidence="3 4" key="1">
    <citation type="journal article" date="2018" name="PLoS Genet.">
        <title>Repeat elements organise 3D genome structure and mediate transcription in the filamentous fungus Epichloe festucae.</title>
        <authorList>
            <person name="Winter D.J."/>
            <person name="Ganley A.R.D."/>
            <person name="Young C.A."/>
            <person name="Liachko I."/>
            <person name="Schardl C.L."/>
            <person name="Dupont P.Y."/>
            <person name="Berry D."/>
            <person name="Ram A."/>
            <person name="Scott B."/>
            <person name="Cox M.P."/>
        </authorList>
    </citation>
    <scope>NUCLEOTIDE SEQUENCE [LARGE SCALE GENOMIC DNA]</scope>
    <source>
        <strain evidence="3 4">Fl1</strain>
    </source>
</reference>
<dbReference type="SMART" id="SM00072">
    <property type="entry name" value="GuKc"/>
    <property type="match status" value="1"/>
</dbReference>
<dbReference type="Pfam" id="PF00625">
    <property type="entry name" value="Guanylate_kin"/>
    <property type="match status" value="1"/>
</dbReference>